<dbReference type="OrthoDB" id="9804124at2"/>
<keyword evidence="2" id="KW-0121">Carboxypeptidase</keyword>
<sequence length="697" mass="77461">MSSIKGQIQSRSLWTFGFMGLIAVIIVWGILSVQNNDKYKNSIVEKNLIYEKDIPAMRGNIYGSDGKSLLATSVPYYYVGLDVKQSSEALFNQSVDELSKKLSAHFGDKTWNEYKSQIVSKRKSKKSRYLRLTGRRISHQEKMDISEFPLFKEGPYKGGGVFEKISTRSLPFNDMAKRTIGSLDRDTKTRGLFGIEFSYNNYLAGKNGKSLFKRLAGGVNQPLDSEINEEAIPGQDVVTTLDVNFQDIVEHALREKVTQTNANFGTAIVMEIATGEIKALANLSRRTRNNETSYIEDMNYAVLASTDPGSTFKLASMMAVLEKGNLSGKDWAANCTGTIMHRGKKFTCDHEHGNITVSEVFEKSCNIGVYKLIERVFGANGIDDYLTYISKYRLDKPIGFQLKGEKKPYFKNGADKTYSKFTLPWMSIGYESQISPIQMLAFYNAVANDGYWVEPFLVREIKEGNNTIEEYDNVKISKRIAPDDVIEMAKQMMKGVVTDGTAKGISSGFCKVAGKTGTAQKLDANGYNKGRYFTSFIGFFPADNPKYTAAVVIDEPRGDQVYASQVCAPVFRDIADKIFAYDVAIHPASKKAKQKNLIAKQQKSGMADDFQEIADELSIDMEPILVDGMVKFGIANNDSVYWKPIKATGGVPNVSGMTLKDALPILENKGYVVRHQGFGKVAEYGLVNSGVVNLILN</sequence>
<dbReference type="InterPro" id="IPR001460">
    <property type="entry name" value="PCN-bd_Tpept"/>
</dbReference>
<dbReference type="GO" id="GO:0004180">
    <property type="term" value="F:carboxypeptidase activity"/>
    <property type="evidence" value="ECO:0007669"/>
    <property type="project" value="UniProtKB-KW"/>
</dbReference>
<dbReference type="InterPro" id="IPR036138">
    <property type="entry name" value="PBP_dimer_sf"/>
</dbReference>
<evidence type="ECO:0000313" key="8">
    <source>
        <dbReference type="Proteomes" id="UP000249873"/>
    </source>
</evidence>
<dbReference type="GO" id="GO:0008658">
    <property type="term" value="F:penicillin binding"/>
    <property type="evidence" value="ECO:0007669"/>
    <property type="project" value="InterPro"/>
</dbReference>
<dbReference type="InterPro" id="IPR005543">
    <property type="entry name" value="PASTA_dom"/>
</dbReference>
<comment type="subcellular location">
    <subcellularLocation>
        <location evidence="1">Membrane</location>
    </subcellularLocation>
</comment>
<organism evidence="7 8">
    <name type="scientific">Arcticibacterium luteifluviistationis</name>
    <dbReference type="NCBI Taxonomy" id="1784714"/>
    <lineage>
        <taxon>Bacteria</taxon>
        <taxon>Pseudomonadati</taxon>
        <taxon>Bacteroidota</taxon>
        <taxon>Cytophagia</taxon>
        <taxon>Cytophagales</taxon>
        <taxon>Leadbetterellaceae</taxon>
        <taxon>Arcticibacterium</taxon>
    </lineage>
</organism>
<dbReference type="GO" id="GO:0005886">
    <property type="term" value="C:plasma membrane"/>
    <property type="evidence" value="ECO:0007669"/>
    <property type="project" value="TreeGrafter"/>
</dbReference>
<dbReference type="KEGG" id="als:DJ013_15685"/>
<protein>
    <recommendedName>
        <fullName evidence="9">Peptidoglycan glycosyltransferase</fullName>
    </recommendedName>
</protein>
<evidence type="ECO:0000256" key="4">
    <source>
        <dbReference type="SAM" id="Phobius"/>
    </source>
</evidence>
<dbReference type="PANTHER" id="PTHR30627:SF1">
    <property type="entry name" value="PEPTIDOGLYCAN D,D-TRANSPEPTIDASE FTSI"/>
    <property type="match status" value="1"/>
</dbReference>
<dbReference type="Pfam" id="PF03717">
    <property type="entry name" value="PBP_dimer"/>
    <property type="match status" value="1"/>
</dbReference>
<dbReference type="EMBL" id="CP029480">
    <property type="protein sequence ID" value="AWV99528.1"/>
    <property type="molecule type" value="Genomic_DNA"/>
</dbReference>
<keyword evidence="2" id="KW-0645">Protease</keyword>
<evidence type="ECO:0000256" key="2">
    <source>
        <dbReference type="ARBA" id="ARBA00022645"/>
    </source>
</evidence>
<reference evidence="7 8" key="1">
    <citation type="submission" date="2018-05" db="EMBL/GenBank/DDBJ databases">
        <title>Complete genome sequence of Arcticibacterium luteifluviistationis SM1504T, a cytophagaceae bacterium isolated from Arctic surface seawater.</title>
        <authorList>
            <person name="Li Y."/>
            <person name="Qin Q.-L."/>
        </authorList>
    </citation>
    <scope>NUCLEOTIDE SEQUENCE [LARGE SCALE GENOMIC DNA]</scope>
    <source>
        <strain evidence="7 8">SM1504</strain>
    </source>
</reference>
<evidence type="ECO:0000256" key="3">
    <source>
        <dbReference type="ARBA" id="ARBA00023136"/>
    </source>
</evidence>
<dbReference type="Pfam" id="PF00905">
    <property type="entry name" value="Transpeptidase"/>
    <property type="match status" value="1"/>
</dbReference>
<dbReference type="Gene3D" id="3.90.1310.10">
    <property type="entry name" value="Penicillin-binding protein 2a (Domain 2)"/>
    <property type="match status" value="1"/>
</dbReference>
<dbReference type="InterPro" id="IPR012338">
    <property type="entry name" value="Beta-lactam/transpept-like"/>
</dbReference>
<gene>
    <name evidence="7" type="ORF">DJ013_15685</name>
</gene>
<dbReference type="SUPFAM" id="SSF56519">
    <property type="entry name" value="Penicillin binding protein dimerisation domain"/>
    <property type="match status" value="1"/>
</dbReference>
<keyword evidence="4" id="KW-1133">Transmembrane helix</keyword>
<dbReference type="PANTHER" id="PTHR30627">
    <property type="entry name" value="PEPTIDOGLYCAN D,D-TRANSPEPTIDASE"/>
    <property type="match status" value="1"/>
</dbReference>
<keyword evidence="3 4" id="KW-0472">Membrane</keyword>
<dbReference type="AlphaFoldDB" id="A0A2Z4GEW2"/>
<dbReference type="InterPro" id="IPR005311">
    <property type="entry name" value="PBP_dimer"/>
</dbReference>
<name>A0A2Z4GEW2_9BACT</name>
<proteinExistence type="predicted"/>
<dbReference type="Gene3D" id="3.40.710.10">
    <property type="entry name" value="DD-peptidase/beta-lactamase superfamily"/>
    <property type="match status" value="1"/>
</dbReference>
<dbReference type="Gene3D" id="3.30.450.330">
    <property type="match status" value="1"/>
</dbReference>
<dbReference type="GO" id="GO:0071555">
    <property type="term" value="P:cell wall organization"/>
    <property type="evidence" value="ECO:0007669"/>
    <property type="project" value="TreeGrafter"/>
</dbReference>
<keyword evidence="2" id="KW-0378">Hydrolase</keyword>
<accession>A0A2Z4GEW2</accession>
<evidence type="ECO:0000256" key="1">
    <source>
        <dbReference type="ARBA" id="ARBA00004370"/>
    </source>
</evidence>
<evidence type="ECO:0000259" key="6">
    <source>
        <dbReference type="Pfam" id="PF03717"/>
    </source>
</evidence>
<evidence type="ECO:0000313" key="7">
    <source>
        <dbReference type="EMBL" id="AWV99528.1"/>
    </source>
</evidence>
<dbReference type="RefSeq" id="WP_111372896.1">
    <property type="nucleotide sequence ID" value="NZ_CP029480.1"/>
</dbReference>
<dbReference type="InterPro" id="IPR050515">
    <property type="entry name" value="Beta-lactam/transpept"/>
</dbReference>
<dbReference type="Proteomes" id="UP000249873">
    <property type="component" value="Chromosome"/>
</dbReference>
<feature type="domain" description="Penicillin-binding protein dimerisation" evidence="6">
    <location>
        <begin position="54"/>
        <end position="218"/>
    </location>
</feature>
<dbReference type="SUPFAM" id="SSF56601">
    <property type="entry name" value="beta-lactamase/transpeptidase-like"/>
    <property type="match status" value="1"/>
</dbReference>
<feature type="domain" description="Penicillin-binding protein transpeptidase" evidence="5">
    <location>
        <begin position="265"/>
        <end position="575"/>
    </location>
</feature>
<feature type="transmembrane region" description="Helical" evidence="4">
    <location>
        <begin position="12"/>
        <end position="31"/>
    </location>
</feature>
<keyword evidence="8" id="KW-1185">Reference proteome</keyword>
<dbReference type="CDD" id="cd06577">
    <property type="entry name" value="PASTA_pknB"/>
    <property type="match status" value="1"/>
</dbReference>
<keyword evidence="4" id="KW-0812">Transmembrane</keyword>
<evidence type="ECO:0008006" key="9">
    <source>
        <dbReference type="Google" id="ProtNLM"/>
    </source>
</evidence>
<evidence type="ECO:0000259" key="5">
    <source>
        <dbReference type="Pfam" id="PF00905"/>
    </source>
</evidence>